<protein>
    <submittedName>
        <fullName evidence="2">Uncharacterized protein</fullName>
    </submittedName>
</protein>
<dbReference type="STRING" id="249408.BOO71_0007363"/>
<evidence type="ECO:0000313" key="3">
    <source>
        <dbReference type="Proteomes" id="UP000186607"/>
    </source>
</evidence>
<dbReference type="Proteomes" id="UP000186607">
    <property type="component" value="Unassembled WGS sequence"/>
</dbReference>
<evidence type="ECO:0000256" key="1">
    <source>
        <dbReference type="SAM" id="MobiDB-lite"/>
    </source>
</evidence>
<accession>A0A1U7NYV6</accession>
<reference evidence="2 3" key="1">
    <citation type="submission" date="2017-01" db="EMBL/GenBank/DDBJ databases">
        <title>Genome Analysis of Deinococcus marmoris KOPRI26562.</title>
        <authorList>
            <person name="Kim J.H."/>
            <person name="Oh H.-M."/>
        </authorList>
    </citation>
    <scope>NUCLEOTIDE SEQUENCE [LARGE SCALE GENOMIC DNA]</scope>
    <source>
        <strain evidence="2 3">KOPRI26562</strain>
    </source>
</reference>
<name>A0A1U7NYV6_9DEIO</name>
<sequence length="41" mass="4296">MLGSGIGPSGSDLNASIAQHKKSGIHLNADRAEMDSRPYGR</sequence>
<keyword evidence="3" id="KW-1185">Reference proteome</keyword>
<gene>
    <name evidence="2" type="ORF">BOO71_0007363</name>
</gene>
<comment type="caution">
    <text evidence="2">The sequence shown here is derived from an EMBL/GenBank/DDBJ whole genome shotgun (WGS) entry which is preliminary data.</text>
</comment>
<organism evidence="2 3">
    <name type="scientific">Deinococcus marmoris</name>
    <dbReference type="NCBI Taxonomy" id="249408"/>
    <lineage>
        <taxon>Bacteria</taxon>
        <taxon>Thermotogati</taxon>
        <taxon>Deinococcota</taxon>
        <taxon>Deinococci</taxon>
        <taxon>Deinococcales</taxon>
        <taxon>Deinococcaceae</taxon>
        <taxon>Deinococcus</taxon>
    </lineage>
</organism>
<dbReference type="AlphaFoldDB" id="A0A1U7NYV6"/>
<dbReference type="EMBL" id="MSTI01000077">
    <property type="protein sequence ID" value="OLV18102.1"/>
    <property type="molecule type" value="Genomic_DNA"/>
</dbReference>
<feature type="compositionally biased region" description="Basic and acidic residues" evidence="1">
    <location>
        <begin position="28"/>
        <end position="41"/>
    </location>
</feature>
<feature type="region of interest" description="Disordered" evidence="1">
    <location>
        <begin position="1"/>
        <end position="41"/>
    </location>
</feature>
<proteinExistence type="predicted"/>
<evidence type="ECO:0000313" key="2">
    <source>
        <dbReference type="EMBL" id="OLV18102.1"/>
    </source>
</evidence>